<dbReference type="GO" id="GO:0016779">
    <property type="term" value="F:nucleotidyltransferase activity"/>
    <property type="evidence" value="ECO:0007669"/>
    <property type="project" value="UniProtKB-KW"/>
</dbReference>
<dbReference type="InterPro" id="IPR052038">
    <property type="entry name" value="Type-VII_TA_antitoxin"/>
</dbReference>
<organism evidence="9 10">
    <name type="scientific">Mucilaginibacter corticis</name>
    <dbReference type="NCBI Taxonomy" id="2597670"/>
    <lineage>
        <taxon>Bacteria</taxon>
        <taxon>Pseudomonadati</taxon>
        <taxon>Bacteroidota</taxon>
        <taxon>Sphingobacteriia</taxon>
        <taxon>Sphingobacteriales</taxon>
        <taxon>Sphingobacteriaceae</taxon>
        <taxon>Mucilaginibacter</taxon>
    </lineage>
</organism>
<dbReference type="PANTHER" id="PTHR33571">
    <property type="entry name" value="SSL8005 PROTEIN"/>
    <property type="match status" value="1"/>
</dbReference>
<evidence type="ECO:0000256" key="6">
    <source>
        <dbReference type="ARBA" id="ARBA00022840"/>
    </source>
</evidence>
<evidence type="ECO:0000313" key="9">
    <source>
        <dbReference type="EMBL" id="TSJ43340.1"/>
    </source>
</evidence>
<dbReference type="CDD" id="cd05403">
    <property type="entry name" value="NT_KNTase_like"/>
    <property type="match status" value="1"/>
</dbReference>
<dbReference type="Pfam" id="PF18765">
    <property type="entry name" value="Polbeta"/>
    <property type="match status" value="1"/>
</dbReference>
<keyword evidence="4" id="KW-0479">Metal-binding</keyword>
<proteinExistence type="predicted"/>
<dbReference type="OrthoDB" id="9793933at2"/>
<keyword evidence="3" id="KW-0548">Nucleotidyltransferase</keyword>
<comment type="cofactor">
    <cofactor evidence="1">
        <name>Mg(2+)</name>
        <dbReference type="ChEBI" id="CHEBI:18420"/>
    </cofactor>
</comment>
<feature type="domain" description="Polymerase beta nucleotidyltransferase" evidence="8">
    <location>
        <begin position="9"/>
        <end position="99"/>
    </location>
</feature>
<sequence length="100" mass="11522">MKELRDHIKQIEELCNAHDVRSLFAFGSVVSGKLKSDSDIDLIVDIDNNDPINYTDNYFALKFQLEGILKRPIDLLEDKAIKNPFLKQQIDNTKVLVYGR</sequence>
<evidence type="ECO:0000256" key="5">
    <source>
        <dbReference type="ARBA" id="ARBA00022741"/>
    </source>
</evidence>
<gene>
    <name evidence="9" type="ORF">FO440_03870</name>
</gene>
<dbReference type="GO" id="GO:0046872">
    <property type="term" value="F:metal ion binding"/>
    <property type="evidence" value="ECO:0007669"/>
    <property type="project" value="UniProtKB-KW"/>
</dbReference>
<dbReference type="GO" id="GO:0005524">
    <property type="term" value="F:ATP binding"/>
    <property type="evidence" value="ECO:0007669"/>
    <property type="project" value="UniProtKB-KW"/>
</dbReference>
<dbReference type="EMBL" id="VLPK01000001">
    <property type="protein sequence ID" value="TSJ43340.1"/>
    <property type="molecule type" value="Genomic_DNA"/>
</dbReference>
<accession>A0A556MTR4</accession>
<dbReference type="AlphaFoldDB" id="A0A556MTR4"/>
<dbReference type="PANTHER" id="PTHR33571:SF12">
    <property type="entry name" value="BSL3053 PROTEIN"/>
    <property type="match status" value="1"/>
</dbReference>
<name>A0A556MTR4_9SPHI</name>
<dbReference type="RefSeq" id="WP_144246905.1">
    <property type="nucleotide sequence ID" value="NZ_VLPK01000001.1"/>
</dbReference>
<keyword evidence="2" id="KW-0808">Transferase</keyword>
<evidence type="ECO:0000313" key="10">
    <source>
        <dbReference type="Proteomes" id="UP000318733"/>
    </source>
</evidence>
<keyword evidence="7" id="KW-0460">Magnesium</keyword>
<dbReference type="SUPFAM" id="SSF81301">
    <property type="entry name" value="Nucleotidyltransferase"/>
    <property type="match status" value="1"/>
</dbReference>
<evidence type="ECO:0000256" key="3">
    <source>
        <dbReference type="ARBA" id="ARBA00022695"/>
    </source>
</evidence>
<keyword evidence="6" id="KW-0067">ATP-binding</keyword>
<keyword evidence="10" id="KW-1185">Reference proteome</keyword>
<dbReference type="Gene3D" id="3.30.460.10">
    <property type="entry name" value="Beta Polymerase, domain 2"/>
    <property type="match status" value="1"/>
</dbReference>
<evidence type="ECO:0000256" key="4">
    <source>
        <dbReference type="ARBA" id="ARBA00022723"/>
    </source>
</evidence>
<comment type="caution">
    <text evidence="9">The sequence shown here is derived from an EMBL/GenBank/DDBJ whole genome shotgun (WGS) entry which is preliminary data.</text>
</comment>
<evidence type="ECO:0000256" key="1">
    <source>
        <dbReference type="ARBA" id="ARBA00001946"/>
    </source>
</evidence>
<evidence type="ECO:0000256" key="7">
    <source>
        <dbReference type="ARBA" id="ARBA00022842"/>
    </source>
</evidence>
<evidence type="ECO:0000256" key="2">
    <source>
        <dbReference type="ARBA" id="ARBA00022679"/>
    </source>
</evidence>
<evidence type="ECO:0000259" key="8">
    <source>
        <dbReference type="Pfam" id="PF18765"/>
    </source>
</evidence>
<protein>
    <recommendedName>
        <fullName evidence="8">Polymerase beta nucleotidyltransferase domain-containing protein</fullName>
    </recommendedName>
</protein>
<dbReference type="InterPro" id="IPR043519">
    <property type="entry name" value="NT_sf"/>
</dbReference>
<keyword evidence="5" id="KW-0547">Nucleotide-binding</keyword>
<dbReference type="InterPro" id="IPR041633">
    <property type="entry name" value="Polbeta"/>
</dbReference>
<reference evidence="9 10" key="1">
    <citation type="submission" date="2019-07" db="EMBL/GenBank/DDBJ databases">
        <authorList>
            <person name="Huq M.A."/>
        </authorList>
    </citation>
    <scope>NUCLEOTIDE SEQUENCE [LARGE SCALE GENOMIC DNA]</scope>
    <source>
        <strain evidence="9 10">MAH-19</strain>
    </source>
</reference>
<dbReference type="Proteomes" id="UP000318733">
    <property type="component" value="Unassembled WGS sequence"/>
</dbReference>